<dbReference type="Proteomes" id="UP000029448">
    <property type="component" value="Unassembled WGS sequence"/>
</dbReference>
<dbReference type="EMBL" id="JOKM01000062">
    <property type="protein sequence ID" value="KGB23301.1"/>
    <property type="molecule type" value="Genomic_DNA"/>
</dbReference>
<dbReference type="AlphaFoldDB" id="A0A094ZLU7"/>
<dbReference type="PATRIC" id="fig|104102.7.peg.1715"/>
<evidence type="ECO:0000313" key="2">
    <source>
        <dbReference type="Proteomes" id="UP000029448"/>
    </source>
</evidence>
<comment type="caution">
    <text evidence="1">The sequence shown here is derived from an EMBL/GenBank/DDBJ whole genome shotgun (WGS) entry which is preliminary data.</text>
</comment>
<name>A0A094ZLU7_9PROT</name>
<reference evidence="1 2" key="1">
    <citation type="submission" date="2014-06" db="EMBL/GenBank/DDBJ databases">
        <title>Functional and comparative genomic analyses of the Drosophila gut microbiota identify candidate symbiosis factors.</title>
        <authorList>
            <person name="Newell P.D."/>
            <person name="Chaston J.M."/>
            <person name="Douglas A.E."/>
        </authorList>
    </citation>
    <scope>NUCLEOTIDE SEQUENCE [LARGE SCALE GENOMIC DNA]</scope>
    <source>
        <strain evidence="1 2">DmCS_006</strain>
    </source>
</reference>
<keyword evidence="2" id="KW-1185">Reference proteome</keyword>
<evidence type="ECO:0000313" key="1">
    <source>
        <dbReference type="EMBL" id="KGB23301.1"/>
    </source>
</evidence>
<proteinExistence type="predicted"/>
<dbReference type="STRING" id="104102.AtDm6_1736"/>
<accession>A0A094ZLU7</accession>
<gene>
    <name evidence="1" type="ORF">AtDm6_1736</name>
</gene>
<sequence>MPLAADARPTGRWLPVAATAAAVRDVAATGAAVAAKAGAKPAQIVKKDAVRTPPARPACNVAEKGSLSSLFDVCCEKMRL</sequence>
<organism evidence="1 2">
    <name type="scientific">Acetobacter tropicalis</name>
    <dbReference type="NCBI Taxonomy" id="104102"/>
    <lineage>
        <taxon>Bacteria</taxon>
        <taxon>Pseudomonadati</taxon>
        <taxon>Pseudomonadota</taxon>
        <taxon>Alphaproteobacteria</taxon>
        <taxon>Acetobacterales</taxon>
        <taxon>Acetobacteraceae</taxon>
        <taxon>Acetobacter</taxon>
    </lineage>
</organism>
<protein>
    <submittedName>
        <fullName evidence="1">Uncharacterized protein</fullName>
    </submittedName>
</protein>